<evidence type="ECO:0000313" key="1">
    <source>
        <dbReference type="EMBL" id="OHA50397.1"/>
    </source>
</evidence>
<sequence>MENLKLFFNTFLDAIEYDGNNDDFVKKFTSVVYAQATSSLISRLPEEKRKDVMENLSSITDGTILHTALNEFFSEEILSETLNKSAEVVLREYLSAIYDSLTSEQRSRVETIFITTE</sequence>
<reference evidence="1 2" key="1">
    <citation type="journal article" date="2016" name="Nat. Commun.">
        <title>Thousands of microbial genomes shed light on interconnected biogeochemical processes in an aquifer system.</title>
        <authorList>
            <person name="Anantharaman K."/>
            <person name="Brown C.T."/>
            <person name="Hug L.A."/>
            <person name="Sharon I."/>
            <person name="Castelle C.J."/>
            <person name="Probst A.J."/>
            <person name="Thomas B.C."/>
            <person name="Singh A."/>
            <person name="Wilkins M.J."/>
            <person name="Karaoz U."/>
            <person name="Brodie E.L."/>
            <person name="Williams K.H."/>
            <person name="Hubbard S.S."/>
            <person name="Banfield J.F."/>
        </authorList>
    </citation>
    <scope>NUCLEOTIDE SEQUENCE [LARGE SCALE GENOMIC DNA]</scope>
</reference>
<dbReference type="Proteomes" id="UP000176951">
    <property type="component" value="Unassembled WGS sequence"/>
</dbReference>
<proteinExistence type="predicted"/>
<protein>
    <submittedName>
        <fullName evidence="1">Uncharacterized protein</fullName>
    </submittedName>
</protein>
<name>A0A1G2PPZ5_9BACT</name>
<dbReference type="AlphaFoldDB" id="A0A1G2PPZ5"/>
<accession>A0A1G2PPZ5</accession>
<comment type="caution">
    <text evidence="1">The sequence shown here is derived from an EMBL/GenBank/DDBJ whole genome shotgun (WGS) entry which is preliminary data.</text>
</comment>
<dbReference type="EMBL" id="MHSW01000038">
    <property type="protein sequence ID" value="OHA50397.1"/>
    <property type="molecule type" value="Genomic_DNA"/>
</dbReference>
<gene>
    <name evidence="1" type="ORF">A3A97_03550</name>
</gene>
<evidence type="ECO:0000313" key="2">
    <source>
        <dbReference type="Proteomes" id="UP000176951"/>
    </source>
</evidence>
<organism evidence="1 2">
    <name type="scientific">Candidatus Terrybacteria bacterium RIFCSPLOWO2_01_FULL_40_23</name>
    <dbReference type="NCBI Taxonomy" id="1802366"/>
    <lineage>
        <taxon>Bacteria</taxon>
        <taxon>Candidatus Terryibacteriota</taxon>
    </lineage>
</organism>